<dbReference type="CDD" id="cd20335">
    <property type="entry name" value="BRcat_RBR"/>
    <property type="match status" value="1"/>
</dbReference>
<dbReference type="Pfam" id="PF01381">
    <property type="entry name" value="HTH_3"/>
    <property type="match status" value="1"/>
</dbReference>
<dbReference type="CDD" id="cd00093">
    <property type="entry name" value="HTH_XRE"/>
    <property type="match status" value="1"/>
</dbReference>
<dbReference type="InterPro" id="IPR001387">
    <property type="entry name" value="Cro/C1-type_HTH"/>
</dbReference>
<gene>
    <name evidence="2" type="ORF">N47_A07530</name>
</gene>
<dbReference type="SMART" id="SM00530">
    <property type="entry name" value="HTH_XRE"/>
    <property type="match status" value="2"/>
</dbReference>
<dbReference type="GO" id="GO:0003677">
    <property type="term" value="F:DNA binding"/>
    <property type="evidence" value="ECO:0007669"/>
    <property type="project" value="InterPro"/>
</dbReference>
<proteinExistence type="predicted"/>
<dbReference type="EMBL" id="FR695864">
    <property type="protein sequence ID" value="CBX26724.1"/>
    <property type="molecule type" value="Genomic_DNA"/>
</dbReference>
<dbReference type="Pfam" id="PF13384">
    <property type="entry name" value="HTH_23"/>
    <property type="match status" value="1"/>
</dbReference>
<dbReference type="PROSITE" id="PS50943">
    <property type="entry name" value="HTH_CROC1"/>
    <property type="match status" value="1"/>
</dbReference>
<evidence type="ECO:0000259" key="1">
    <source>
        <dbReference type="PROSITE" id="PS50943"/>
    </source>
</evidence>
<organism evidence="2">
    <name type="scientific">uncultured Desulfobacterium sp</name>
    <dbReference type="NCBI Taxonomy" id="201089"/>
    <lineage>
        <taxon>Bacteria</taxon>
        <taxon>Pseudomonadati</taxon>
        <taxon>Thermodesulfobacteriota</taxon>
        <taxon>Desulfobacteria</taxon>
        <taxon>Desulfobacterales</taxon>
        <taxon>Desulfobacteriaceae</taxon>
        <taxon>Desulfobacterium</taxon>
        <taxon>environmental samples</taxon>
    </lineage>
</organism>
<accession>E1Y830</accession>
<name>E1Y830_9BACT</name>
<protein>
    <recommendedName>
        <fullName evidence="1">HTH cro/C1-type domain-containing protein</fullName>
    </recommendedName>
</protein>
<dbReference type="Gene3D" id="1.10.260.40">
    <property type="entry name" value="lambda repressor-like DNA-binding domains"/>
    <property type="match status" value="1"/>
</dbReference>
<dbReference type="AlphaFoldDB" id="E1Y830"/>
<dbReference type="InterPro" id="IPR010982">
    <property type="entry name" value="Lambda_DNA-bd_dom_sf"/>
</dbReference>
<feature type="domain" description="HTH cro/C1-type" evidence="1">
    <location>
        <begin position="24"/>
        <end position="78"/>
    </location>
</feature>
<dbReference type="SUPFAM" id="SSF47413">
    <property type="entry name" value="lambda repressor-like DNA-binding domains"/>
    <property type="match status" value="1"/>
</dbReference>
<sequence>MTLIQGTNISSDNAKLYHSLGHTIKEYRQWRKMSQQKLSESIQISVRELQNWEADRHRARIENLHDLSEFTGIPMQALISLNADQPVWYSLDKRQFKYSLIEEDQFSSRELFRYNGKSADDFLIKYIPITTDRQINIILSCHRDIYSTERPLPRDVIKKAAALLPSLNNITFDCWNHYVGHQVCLPIKMDIYNDIIKSKSIDNYLTSRNINDIIRMDEGVLFYYSVYSASVSVARRLVLDGSQSLSEIEQKERFLLATHTATKEAITIQNNMGMKLVREYEHKYNKTNPVIYEQNLDVHIKLTKPYGWLIEQFDGKAGKVQEYGSSIDVDKTSLVVDGNISNDQNENIKSIKKTAQACTNPKCKLYGKTKQGNIVSNGTYRTKDGTPGCRFLCKVCGKSFCNRTGTIFYDLRSSEDKILKALKLLLEGMPLQKAADSLGITFNTIRRWLGVAAGQSNKIDAILKKDPEVSQADLDALWAFVKNNSLRQRAALRNWSDNKLYITLNKQQNG</sequence>
<reference evidence="2" key="1">
    <citation type="journal article" date="2011" name="Environ. Microbiol.">
        <title>Genomic insights into the metabolic potential of the polycyclic aromatic hydrocarbon degrading sulfate-reducing Deltaproteobacterium N47.</title>
        <authorList>
            <person name="Bergmann F."/>
            <person name="Selesi D."/>
            <person name="Weinmaier T."/>
            <person name="Tischler P."/>
            <person name="Rattei T."/>
            <person name="Meckenstock R.U."/>
        </authorList>
    </citation>
    <scope>NUCLEOTIDE SEQUENCE</scope>
</reference>
<evidence type="ECO:0000313" key="2">
    <source>
        <dbReference type="EMBL" id="CBX26724.1"/>
    </source>
</evidence>